<evidence type="ECO:0000313" key="3">
    <source>
        <dbReference type="Proteomes" id="UP000230683"/>
    </source>
</evidence>
<feature type="transmembrane region" description="Helical" evidence="1">
    <location>
        <begin position="65"/>
        <end position="86"/>
    </location>
</feature>
<evidence type="ECO:0000256" key="1">
    <source>
        <dbReference type="SAM" id="Phobius"/>
    </source>
</evidence>
<evidence type="ECO:0000313" key="2">
    <source>
        <dbReference type="EMBL" id="PJA41418.1"/>
    </source>
</evidence>
<feature type="transmembrane region" description="Helical" evidence="1">
    <location>
        <begin position="19"/>
        <end position="44"/>
    </location>
</feature>
<organism evidence="2 3">
    <name type="scientific">candidate division WWE3 bacterium CG_4_9_14_3_um_filter_34_6</name>
    <dbReference type="NCBI Taxonomy" id="1975079"/>
    <lineage>
        <taxon>Bacteria</taxon>
        <taxon>Katanobacteria</taxon>
    </lineage>
</organism>
<proteinExistence type="predicted"/>
<keyword evidence="1" id="KW-0812">Transmembrane</keyword>
<keyword evidence="1" id="KW-0472">Membrane</keyword>
<dbReference type="EMBL" id="PFWY01000013">
    <property type="protein sequence ID" value="PJA41418.1"/>
    <property type="molecule type" value="Genomic_DNA"/>
</dbReference>
<dbReference type="AlphaFoldDB" id="A0A2M7X5J3"/>
<dbReference type="Proteomes" id="UP000230683">
    <property type="component" value="Unassembled WGS sequence"/>
</dbReference>
<name>A0A2M7X5J3_UNCKA</name>
<comment type="caution">
    <text evidence="2">The sequence shown here is derived from an EMBL/GenBank/DDBJ whole genome shotgun (WGS) entry which is preliminary data.</text>
</comment>
<reference evidence="3" key="1">
    <citation type="submission" date="2017-09" db="EMBL/GenBank/DDBJ databases">
        <title>Depth-based differentiation of microbial function through sediment-hosted aquifers and enrichment of novel symbionts in the deep terrestrial subsurface.</title>
        <authorList>
            <person name="Probst A.J."/>
            <person name="Ladd B."/>
            <person name="Jarett J.K."/>
            <person name="Geller-Mcgrath D.E."/>
            <person name="Sieber C.M.K."/>
            <person name="Emerson J.B."/>
            <person name="Anantharaman K."/>
            <person name="Thomas B.C."/>
            <person name="Malmstrom R."/>
            <person name="Stieglmeier M."/>
            <person name="Klingl A."/>
            <person name="Woyke T."/>
            <person name="Ryan C.M."/>
            <person name="Banfield J.F."/>
        </authorList>
    </citation>
    <scope>NUCLEOTIDE SEQUENCE [LARGE SCALE GENOMIC DNA]</scope>
</reference>
<protein>
    <submittedName>
        <fullName evidence="2">Uncharacterized protein</fullName>
    </submittedName>
</protein>
<sequence length="117" mass="13504">IIGAIITISSISHNLWSTFFIMLLFSLGIIAPLFIIAMGINKLSFLQKILIKGKLFHLRIFQKNIYIHSTNIVVAIMFFILAYAFYFHSGSFLSFSGSTFFNFMIDLQDKLLKVMYY</sequence>
<keyword evidence="1" id="KW-1133">Transmembrane helix</keyword>
<accession>A0A2M7X5J3</accession>
<feature type="non-terminal residue" evidence="2">
    <location>
        <position position="1"/>
    </location>
</feature>
<gene>
    <name evidence="2" type="ORF">CO178_00210</name>
</gene>